<gene>
    <name evidence="2" type="ORF">DPMN_161700</name>
</gene>
<accession>A0A9D4IPW5</accession>
<feature type="chain" id="PRO_5038649061" evidence="1">
    <location>
        <begin position="22"/>
        <end position="69"/>
    </location>
</feature>
<feature type="signal peptide" evidence="1">
    <location>
        <begin position="1"/>
        <end position="21"/>
    </location>
</feature>
<evidence type="ECO:0000313" key="3">
    <source>
        <dbReference type="Proteomes" id="UP000828390"/>
    </source>
</evidence>
<dbReference type="EMBL" id="JAIWYP010000008">
    <property type="protein sequence ID" value="KAH3783756.1"/>
    <property type="molecule type" value="Genomic_DNA"/>
</dbReference>
<comment type="caution">
    <text evidence="2">The sequence shown here is derived from an EMBL/GenBank/DDBJ whole genome shotgun (WGS) entry which is preliminary data.</text>
</comment>
<proteinExistence type="predicted"/>
<sequence length="69" mass="7537">MLSARLCAVTILFLLLGTCFGQESGAGGCQCTKKCQKGFCKLERCGPKCEYVVCCPEKHLRCKCENKIG</sequence>
<protein>
    <submittedName>
        <fullName evidence="2">Uncharacterized protein</fullName>
    </submittedName>
</protein>
<name>A0A9D4IPW5_DREPO</name>
<organism evidence="2 3">
    <name type="scientific">Dreissena polymorpha</name>
    <name type="common">Zebra mussel</name>
    <name type="synonym">Mytilus polymorpha</name>
    <dbReference type="NCBI Taxonomy" id="45954"/>
    <lineage>
        <taxon>Eukaryota</taxon>
        <taxon>Metazoa</taxon>
        <taxon>Spiralia</taxon>
        <taxon>Lophotrochozoa</taxon>
        <taxon>Mollusca</taxon>
        <taxon>Bivalvia</taxon>
        <taxon>Autobranchia</taxon>
        <taxon>Heteroconchia</taxon>
        <taxon>Euheterodonta</taxon>
        <taxon>Imparidentia</taxon>
        <taxon>Neoheterodontei</taxon>
        <taxon>Myida</taxon>
        <taxon>Dreissenoidea</taxon>
        <taxon>Dreissenidae</taxon>
        <taxon>Dreissena</taxon>
    </lineage>
</organism>
<dbReference type="AlphaFoldDB" id="A0A9D4IPW5"/>
<evidence type="ECO:0000256" key="1">
    <source>
        <dbReference type="SAM" id="SignalP"/>
    </source>
</evidence>
<reference evidence="2" key="1">
    <citation type="journal article" date="2019" name="bioRxiv">
        <title>The Genome of the Zebra Mussel, Dreissena polymorpha: A Resource for Invasive Species Research.</title>
        <authorList>
            <person name="McCartney M.A."/>
            <person name="Auch B."/>
            <person name="Kono T."/>
            <person name="Mallez S."/>
            <person name="Zhang Y."/>
            <person name="Obille A."/>
            <person name="Becker A."/>
            <person name="Abrahante J.E."/>
            <person name="Garbe J."/>
            <person name="Badalamenti J.P."/>
            <person name="Herman A."/>
            <person name="Mangelson H."/>
            <person name="Liachko I."/>
            <person name="Sullivan S."/>
            <person name="Sone E.D."/>
            <person name="Koren S."/>
            <person name="Silverstein K.A.T."/>
            <person name="Beckman K.B."/>
            <person name="Gohl D.M."/>
        </authorList>
    </citation>
    <scope>NUCLEOTIDE SEQUENCE</scope>
    <source>
        <strain evidence="2">Duluth1</strain>
        <tissue evidence="2">Whole animal</tissue>
    </source>
</reference>
<keyword evidence="1" id="KW-0732">Signal</keyword>
<keyword evidence="3" id="KW-1185">Reference proteome</keyword>
<evidence type="ECO:0000313" key="2">
    <source>
        <dbReference type="EMBL" id="KAH3783756.1"/>
    </source>
</evidence>
<dbReference type="Proteomes" id="UP000828390">
    <property type="component" value="Unassembled WGS sequence"/>
</dbReference>
<reference evidence="2" key="2">
    <citation type="submission" date="2020-11" db="EMBL/GenBank/DDBJ databases">
        <authorList>
            <person name="McCartney M.A."/>
            <person name="Auch B."/>
            <person name="Kono T."/>
            <person name="Mallez S."/>
            <person name="Becker A."/>
            <person name="Gohl D.M."/>
            <person name="Silverstein K.A.T."/>
            <person name="Koren S."/>
            <person name="Bechman K.B."/>
            <person name="Herman A."/>
            <person name="Abrahante J.E."/>
            <person name="Garbe J."/>
        </authorList>
    </citation>
    <scope>NUCLEOTIDE SEQUENCE</scope>
    <source>
        <strain evidence="2">Duluth1</strain>
        <tissue evidence="2">Whole animal</tissue>
    </source>
</reference>